<dbReference type="AlphaFoldDB" id="A0AAE7EJU6"/>
<gene>
    <name evidence="3" type="ORF">G9399_17505</name>
</gene>
<evidence type="ECO:0000313" key="4">
    <source>
        <dbReference type="Proteomes" id="UP000503464"/>
    </source>
</evidence>
<dbReference type="GO" id="GO:0008374">
    <property type="term" value="F:O-acyltransferase activity"/>
    <property type="evidence" value="ECO:0007669"/>
    <property type="project" value="TreeGrafter"/>
</dbReference>
<dbReference type="EMBL" id="CP054160">
    <property type="protein sequence ID" value="QKJ59775.1"/>
    <property type="molecule type" value="Genomic_DNA"/>
</dbReference>
<comment type="similarity">
    <text evidence="1">Belongs to the transferase hexapeptide repeat family.</text>
</comment>
<dbReference type="NCBIfam" id="NF007797">
    <property type="entry name" value="PRK10502.1"/>
    <property type="match status" value="1"/>
</dbReference>
<evidence type="ECO:0000256" key="1">
    <source>
        <dbReference type="ARBA" id="ARBA00007274"/>
    </source>
</evidence>
<protein>
    <submittedName>
        <fullName evidence="3">Colanic acid biosynthesis acetyltransferase</fullName>
    </submittedName>
</protein>
<dbReference type="RefSeq" id="WP_173409549.1">
    <property type="nucleotide sequence ID" value="NZ_CP054160.3"/>
</dbReference>
<dbReference type="InterPro" id="IPR011004">
    <property type="entry name" value="Trimer_LpxA-like_sf"/>
</dbReference>
<dbReference type="SUPFAM" id="SSF51161">
    <property type="entry name" value="Trimeric LpxA-like enzymes"/>
    <property type="match status" value="1"/>
</dbReference>
<proteinExistence type="inferred from homology"/>
<keyword evidence="2" id="KW-0808">Transferase</keyword>
<dbReference type="GO" id="GO:0005829">
    <property type="term" value="C:cytosol"/>
    <property type="evidence" value="ECO:0007669"/>
    <property type="project" value="TreeGrafter"/>
</dbReference>
<evidence type="ECO:0000313" key="3">
    <source>
        <dbReference type="EMBL" id="QKJ59775.1"/>
    </source>
</evidence>
<name>A0AAE7EJU6_SERFO</name>
<dbReference type="PANTHER" id="PTHR23416">
    <property type="entry name" value="SIALIC ACID SYNTHASE-RELATED"/>
    <property type="match status" value="1"/>
</dbReference>
<reference evidence="4" key="1">
    <citation type="submission" date="2020-03" db="EMBL/GenBank/DDBJ databases">
        <title>Genome sequences of seven Enterobacteriaceae strains isolated from Canadian wastewater treatment facilities.</title>
        <authorList>
            <person name="Huang H."/>
            <person name="Chmara J.T."/>
            <person name="Duceppe M.-O."/>
        </authorList>
    </citation>
    <scope>NUCLEOTIDE SEQUENCE [LARGE SCALE GENOMIC DNA]</scope>
    <source>
        <strain evidence="4">Biosolid 3</strain>
    </source>
</reference>
<dbReference type="Proteomes" id="UP000503464">
    <property type="component" value="Chromosome"/>
</dbReference>
<accession>A0AAE7EJU6</accession>
<dbReference type="PANTHER" id="PTHR23416:SF23">
    <property type="entry name" value="ACETYLTRANSFERASE C18B11.09C-RELATED"/>
    <property type="match status" value="1"/>
</dbReference>
<sequence length="183" mass="20514">MNFELDKFRLPKGFRGKNAFIVQLWWLVDATLFRTSPQLMYKWRVAILRLFGAKIGSNVIIRPSVKITYPWKISIGDNSWVGDDVTLYSLGNISIGSNTIISQKSYLCTGGHDYKTRSFDIYSKPITIGDSVWVAADVFISPGTVIDDNVIVGARSSVFKNLQSNSLYLGNPAVFVKKLDSHI</sequence>
<dbReference type="InterPro" id="IPR051159">
    <property type="entry name" value="Hexapeptide_acetyltransf"/>
</dbReference>
<evidence type="ECO:0000256" key="2">
    <source>
        <dbReference type="ARBA" id="ARBA00022679"/>
    </source>
</evidence>
<dbReference type="Gene3D" id="2.160.10.10">
    <property type="entry name" value="Hexapeptide repeat proteins"/>
    <property type="match status" value="1"/>
</dbReference>
<dbReference type="CDD" id="cd05825">
    <property type="entry name" value="LbH_wcaF_like"/>
    <property type="match status" value="1"/>
</dbReference>
<organism evidence="3 4">
    <name type="scientific">Serratia fonticola</name>
    <dbReference type="NCBI Taxonomy" id="47917"/>
    <lineage>
        <taxon>Bacteria</taxon>
        <taxon>Pseudomonadati</taxon>
        <taxon>Pseudomonadota</taxon>
        <taxon>Gammaproteobacteria</taxon>
        <taxon>Enterobacterales</taxon>
        <taxon>Yersiniaceae</taxon>
        <taxon>Serratia</taxon>
    </lineage>
</organism>